<dbReference type="Proteomes" id="UP000271162">
    <property type="component" value="Unassembled WGS sequence"/>
</dbReference>
<reference evidence="4" key="1">
    <citation type="submission" date="2017-02" db="UniProtKB">
        <authorList>
            <consortium name="WormBaseParasite"/>
        </authorList>
    </citation>
    <scope>IDENTIFICATION</scope>
</reference>
<evidence type="ECO:0000313" key="4">
    <source>
        <dbReference type="WBParaSite" id="NBR_0000482401-mRNA-1"/>
    </source>
</evidence>
<dbReference type="WBParaSite" id="NBR_0000482401-mRNA-1">
    <property type="protein sequence ID" value="NBR_0000482401-mRNA-1"/>
    <property type="gene ID" value="NBR_0000482401"/>
</dbReference>
<feature type="domain" description="Immunoglobulin I-set" evidence="1">
    <location>
        <begin position="10"/>
        <end position="44"/>
    </location>
</feature>
<gene>
    <name evidence="2" type="ORF">NBR_LOCUS4827</name>
</gene>
<dbReference type="Gene3D" id="2.60.40.10">
    <property type="entry name" value="Immunoglobulins"/>
    <property type="match status" value="1"/>
</dbReference>
<dbReference type="STRING" id="27835.A0A0N4XQM2"/>
<sequence>MPSDIQIRGAHMVISKAKKSHSGEYECVATNAAGRDSATLKIQVNGR</sequence>
<evidence type="ECO:0000313" key="3">
    <source>
        <dbReference type="Proteomes" id="UP000271162"/>
    </source>
</evidence>
<dbReference type="InterPro" id="IPR013783">
    <property type="entry name" value="Ig-like_fold"/>
</dbReference>
<name>A0A0N4XQM2_NIPBR</name>
<dbReference type="SUPFAM" id="SSF48726">
    <property type="entry name" value="Immunoglobulin"/>
    <property type="match status" value="1"/>
</dbReference>
<evidence type="ECO:0000259" key="1">
    <source>
        <dbReference type="Pfam" id="PF07679"/>
    </source>
</evidence>
<dbReference type="InterPro" id="IPR036179">
    <property type="entry name" value="Ig-like_dom_sf"/>
</dbReference>
<evidence type="ECO:0000313" key="2">
    <source>
        <dbReference type="EMBL" id="VDL68416.1"/>
    </source>
</evidence>
<keyword evidence="3" id="KW-1185">Reference proteome</keyword>
<protein>
    <submittedName>
        <fullName evidence="4">I-set domain-containing protein</fullName>
    </submittedName>
</protein>
<organism evidence="4">
    <name type="scientific">Nippostrongylus brasiliensis</name>
    <name type="common">Rat hookworm</name>
    <dbReference type="NCBI Taxonomy" id="27835"/>
    <lineage>
        <taxon>Eukaryota</taxon>
        <taxon>Metazoa</taxon>
        <taxon>Ecdysozoa</taxon>
        <taxon>Nematoda</taxon>
        <taxon>Chromadorea</taxon>
        <taxon>Rhabditida</taxon>
        <taxon>Rhabditina</taxon>
        <taxon>Rhabditomorpha</taxon>
        <taxon>Strongyloidea</taxon>
        <taxon>Heligmosomidae</taxon>
        <taxon>Nippostrongylus</taxon>
    </lineage>
</organism>
<dbReference type="Pfam" id="PF07679">
    <property type="entry name" value="I-set"/>
    <property type="match status" value="1"/>
</dbReference>
<proteinExistence type="predicted"/>
<accession>A0A0N4XQM2</accession>
<reference evidence="2 3" key="2">
    <citation type="submission" date="2018-11" db="EMBL/GenBank/DDBJ databases">
        <authorList>
            <consortium name="Pathogen Informatics"/>
        </authorList>
    </citation>
    <scope>NUCLEOTIDE SEQUENCE [LARGE SCALE GENOMIC DNA]</scope>
</reference>
<dbReference type="InterPro" id="IPR013098">
    <property type="entry name" value="Ig_I-set"/>
</dbReference>
<dbReference type="AlphaFoldDB" id="A0A0N4XQM2"/>
<dbReference type="EMBL" id="UYSL01009921">
    <property type="protein sequence ID" value="VDL68416.1"/>
    <property type="molecule type" value="Genomic_DNA"/>
</dbReference>